<proteinExistence type="predicted"/>
<evidence type="ECO:0000313" key="1">
    <source>
        <dbReference type="EMBL" id="SOO25185.1"/>
    </source>
</evidence>
<sequence>MRAVTYRCRPAPFAVVSSLRGCSVLPMVLHMSLSSKSLKSNAVAAVVSRAPVRVRVRALRRTSSAAVVLALCVTGGHAAAQADDAPAFDRPGIPFAAEALQPGAFAWEQGLPDASTDRSGGQRTTQYTADTLLRLGLFRNVELQLGSDSYNWQHGGGARVRGGGDSSVGLKVALPSRSESFHWAALGTYSIPTGSPAFSDGYSRELGVTASWDLAQQRAIALYVNYARDDDGHTWTFAPNYTFFSGDHFSSYVEAGLDTGSEHARVAGAGGAWQLPHAMQLDVSVLRGLTSESPDWQGGIGLSIAFE</sequence>
<accession>A0A7Z7J323</accession>
<protein>
    <submittedName>
        <fullName evidence="1">Uncharacterized protein</fullName>
    </submittedName>
</protein>
<comment type="caution">
    <text evidence="1">The sequence shown here is derived from an EMBL/GenBank/DDBJ whole genome shotgun (WGS) entry which is preliminary data.</text>
</comment>
<dbReference type="AlphaFoldDB" id="A0A7Z7J323"/>
<name>A0A7Z7J323_XANCH</name>
<evidence type="ECO:0000313" key="2">
    <source>
        <dbReference type="Proteomes" id="UP000234345"/>
    </source>
</evidence>
<organism evidence="1 2">
    <name type="scientific">Xanthomonas campestris pv. phaseoli</name>
    <dbReference type="NCBI Taxonomy" id="317013"/>
    <lineage>
        <taxon>Bacteria</taxon>
        <taxon>Pseudomonadati</taxon>
        <taxon>Pseudomonadota</taxon>
        <taxon>Gammaproteobacteria</taxon>
        <taxon>Lysobacterales</taxon>
        <taxon>Lysobacteraceae</taxon>
        <taxon>Xanthomonas</taxon>
    </lineage>
</organism>
<gene>
    <name evidence="1" type="ORF">XFF6991_430009</name>
</gene>
<reference evidence="1 2" key="1">
    <citation type="submission" date="2017-10" db="EMBL/GenBank/DDBJ databases">
        <authorList>
            <person name="Regsiter A."/>
            <person name="William W."/>
        </authorList>
    </citation>
    <scope>NUCLEOTIDE SEQUENCE [LARGE SCALE GENOMIC DNA]</scope>
    <source>
        <strain evidence="1 2">CFBP6991</strain>
    </source>
</reference>
<dbReference type="EMBL" id="OCZC01000070">
    <property type="protein sequence ID" value="SOO25185.1"/>
    <property type="molecule type" value="Genomic_DNA"/>
</dbReference>
<dbReference type="InterPro" id="IPR025737">
    <property type="entry name" value="FApF"/>
</dbReference>
<dbReference type="Pfam" id="PF13557">
    <property type="entry name" value="Phenol_MetA_deg"/>
    <property type="match status" value="1"/>
</dbReference>
<dbReference type="Proteomes" id="UP000234345">
    <property type="component" value="Unassembled WGS sequence"/>
</dbReference>